<comment type="caution">
    <text evidence="1">The sequence shown here is derived from an EMBL/GenBank/DDBJ whole genome shotgun (WGS) entry which is preliminary data.</text>
</comment>
<dbReference type="Proteomes" id="UP001157502">
    <property type="component" value="Chromosome 15"/>
</dbReference>
<accession>A0ACC2GAJ6</accession>
<name>A0ACC2GAJ6_DALPE</name>
<proteinExistence type="predicted"/>
<protein>
    <submittedName>
        <fullName evidence="1">Uncharacterized protein</fullName>
    </submittedName>
</protein>
<sequence length="95" mass="10632">MSRPRPGRGARRGNSAGGGDKEYITVSFADSNQSHLHPLPGGVRVNPLPPRSIRHTVAKKISLAELSRRHIDPHHSGPKSMSQRWPEARFWQRPL</sequence>
<gene>
    <name evidence="1" type="ORF">DPEC_G00182390</name>
</gene>
<organism evidence="1 2">
    <name type="scientific">Dallia pectoralis</name>
    <name type="common">Alaska blackfish</name>
    <dbReference type="NCBI Taxonomy" id="75939"/>
    <lineage>
        <taxon>Eukaryota</taxon>
        <taxon>Metazoa</taxon>
        <taxon>Chordata</taxon>
        <taxon>Craniata</taxon>
        <taxon>Vertebrata</taxon>
        <taxon>Euteleostomi</taxon>
        <taxon>Actinopterygii</taxon>
        <taxon>Neopterygii</taxon>
        <taxon>Teleostei</taxon>
        <taxon>Protacanthopterygii</taxon>
        <taxon>Esociformes</taxon>
        <taxon>Umbridae</taxon>
        <taxon>Dallia</taxon>
    </lineage>
</organism>
<dbReference type="EMBL" id="CM055742">
    <property type="protein sequence ID" value="KAJ8000633.1"/>
    <property type="molecule type" value="Genomic_DNA"/>
</dbReference>
<evidence type="ECO:0000313" key="1">
    <source>
        <dbReference type="EMBL" id="KAJ8000633.1"/>
    </source>
</evidence>
<keyword evidence="2" id="KW-1185">Reference proteome</keyword>
<evidence type="ECO:0000313" key="2">
    <source>
        <dbReference type="Proteomes" id="UP001157502"/>
    </source>
</evidence>
<reference evidence="1" key="1">
    <citation type="submission" date="2021-05" db="EMBL/GenBank/DDBJ databases">
        <authorList>
            <person name="Pan Q."/>
            <person name="Jouanno E."/>
            <person name="Zahm M."/>
            <person name="Klopp C."/>
            <person name="Cabau C."/>
            <person name="Louis A."/>
            <person name="Berthelot C."/>
            <person name="Parey E."/>
            <person name="Roest Crollius H."/>
            <person name="Montfort J."/>
            <person name="Robinson-Rechavi M."/>
            <person name="Bouchez O."/>
            <person name="Lampietro C."/>
            <person name="Lopez Roques C."/>
            <person name="Donnadieu C."/>
            <person name="Postlethwait J."/>
            <person name="Bobe J."/>
            <person name="Dillon D."/>
            <person name="Chandos A."/>
            <person name="von Hippel F."/>
            <person name="Guiguen Y."/>
        </authorList>
    </citation>
    <scope>NUCLEOTIDE SEQUENCE</scope>
    <source>
        <strain evidence="1">YG-Jan2019</strain>
    </source>
</reference>